<name>A0A819M5D7_9BILA</name>
<reference evidence="2" key="1">
    <citation type="submission" date="2021-02" db="EMBL/GenBank/DDBJ databases">
        <authorList>
            <person name="Nowell W R."/>
        </authorList>
    </citation>
    <scope>NUCLEOTIDE SEQUENCE</scope>
</reference>
<comment type="caution">
    <text evidence="2">The sequence shown here is derived from an EMBL/GenBank/DDBJ whole genome shotgun (WGS) entry which is preliminary data.</text>
</comment>
<dbReference type="AlphaFoldDB" id="A0A819M5D7"/>
<organism evidence="2 3">
    <name type="scientific">Rotaria sordida</name>
    <dbReference type="NCBI Taxonomy" id="392033"/>
    <lineage>
        <taxon>Eukaryota</taxon>
        <taxon>Metazoa</taxon>
        <taxon>Spiralia</taxon>
        <taxon>Gnathifera</taxon>
        <taxon>Rotifera</taxon>
        <taxon>Eurotatoria</taxon>
        <taxon>Bdelloidea</taxon>
        <taxon>Philodinida</taxon>
        <taxon>Philodinidae</taxon>
        <taxon>Rotaria</taxon>
    </lineage>
</organism>
<protein>
    <submittedName>
        <fullName evidence="2">Uncharacterized protein</fullName>
    </submittedName>
</protein>
<dbReference type="EMBL" id="CAJOBD010003968">
    <property type="protein sequence ID" value="CAF3974572.1"/>
    <property type="molecule type" value="Genomic_DNA"/>
</dbReference>
<sequence>WHVDKLEFKGSSQSQRFLFYDRALRRTSSSTEKLE</sequence>
<evidence type="ECO:0000313" key="2">
    <source>
        <dbReference type="EMBL" id="CAF3974572.1"/>
    </source>
</evidence>
<evidence type="ECO:0000313" key="1">
    <source>
        <dbReference type="EMBL" id="CAF1216600.1"/>
    </source>
</evidence>
<dbReference type="Proteomes" id="UP000663836">
    <property type="component" value="Unassembled WGS sequence"/>
</dbReference>
<gene>
    <name evidence="2" type="ORF">JBS370_LOCUS24826</name>
    <name evidence="1" type="ORF">ZHD862_LOCUS23652</name>
</gene>
<feature type="non-terminal residue" evidence="2">
    <location>
        <position position="1"/>
    </location>
</feature>
<evidence type="ECO:0000313" key="3">
    <source>
        <dbReference type="Proteomes" id="UP000663836"/>
    </source>
</evidence>
<accession>A0A819M5D7</accession>
<proteinExistence type="predicted"/>
<dbReference type="EMBL" id="CAJNOT010001551">
    <property type="protein sequence ID" value="CAF1216600.1"/>
    <property type="molecule type" value="Genomic_DNA"/>
</dbReference>
<dbReference type="Proteomes" id="UP000663864">
    <property type="component" value="Unassembled WGS sequence"/>
</dbReference>